<keyword evidence="2" id="KW-1185">Reference proteome</keyword>
<dbReference type="OrthoDB" id="10279543at2759"/>
<dbReference type="EMBL" id="MCGO01000041">
    <property type="protein sequence ID" value="ORY39108.1"/>
    <property type="molecule type" value="Genomic_DNA"/>
</dbReference>
<evidence type="ECO:0000313" key="2">
    <source>
        <dbReference type="Proteomes" id="UP000193642"/>
    </source>
</evidence>
<dbReference type="Proteomes" id="UP000193642">
    <property type="component" value="Unassembled WGS sequence"/>
</dbReference>
<organism evidence="1 2">
    <name type="scientific">Rhizoclosmatium globosum</name>
    <dbReference type="NCBI Taxonomy" id="329046"/>
    <lineage>
        <taxon>Eukaryota</taxon>
        <taxon>Fungi</taxon>
        <taxon>Fungi incertae sedis</taxon>
        <taxon>Chytridiomycota</taxon>
        <taxon>Chytridiomycota incertae sedis</taxon>
        <taxon>Chytridiomycetes</taxon>
        <taxon>Chytridiales</taxon>
        <taxon>Chytriomycetaceae</taxon>
        <taxon>Rhizoclosmatium</taxon>
    </lineage>
</organism>
<evidence type="ECO:0000313" key="1">
    <source>
        <dbReference type="EMBL" id="ORY39108.1"/>
    </source>
</evidence>
<dbReference type="AlphaFoldDB" id="A0A1Y2BWI4"/>
<name>A0A1Y2BWI4_9FUNG</name>
<reference evidence="1 2" key="1">
    <citation type="submission" date="2016-07" db="EMBL/GenBank/DDBJ databases">
        <title>Pervasive Adenine N6-methylation of Active Genes in Fungi.</title>
        <authorList>
            <consortium name="DOE Joint Genome Institute"/>
            <person name="Mondo S.J."/>
            <person name="Dannebaum R.O."/>
            <person name="Kuo R.C."/>
            <person name="Labutti K."/>
            <person name="Haridas S."/>
            <person name="Kuo A."/>
            <person name="Salamov A."/>
            <person name="Ahrendt S.R."/>
            <person name="Lipzen A."/>
            <person name="Sullivan W."/>
            <person name="Andreopoulos W.B."/>
            <person name="Clum A."/>
            <person name="Lindquist E."/>
            <person name="Daum C."/>
            <person name="Ramamoorthy G.K."/>
            <person name="Gryganskyi A."/>
            <person name="Culley D."/>
            <person name="Magnuson J.K."/>
            <person name="James T.Y."/>
            <person name="O'Malley M.A."/>
            <person name="Stajich J.E."/>
            <person name="Spatafora J.W."/>
            <person name="Visel A."/>
            <person name="Grigoriev I.V."/>
        </authorList>
    </citation>
    <scope>NUCLEOTIDE SEQUENCE [LARGE SCALE GENOMIC DNA]</scope>
    <source>
        <strain evidence="1 2">JEL800</strain>
    </source>
</reference>
<sequence>MDTNQTSHSATKQDPHSFLLETAALFEKPMTKETMTPDSLGSTPTTNANLDLVFFNLETTARINALIQTRIDGMPEFEVSRDGTTFQPKTGTIVNRAAQVYYEKRLNRGTDRVPSTASELMELERLVKIKAKFERRRLQKEHRRVLDEARKCLRMH</sequence>
<protein>
    <submittedName>
        <fullName evidence="1">Uncharacterized protein</fullName>
    </submittedName>
</protein>
<gene>
    <name evidence="1" type="ORF">BCR33DRAFT_418071</name>
</gene>
<accession>A0A1Y2BWI4</accession>
<proteinExistence type="predicted"/>
<comment type="caution">
    <text evidence="1">The sequence shown here is derived from an EMBL/GenBank/DDBJ whole genome shotgun (WGS) entry which is preliminary data.</text>
</comment>